<name>A0A4C1X3U7_EUMVA</name>
<dbReference type="EMBL" id="BGZK01000733">
    <property type="protein sequence ID" value="GBP58398.1"/>
    <property type="molecule type" value="Genomic_DNA"/>
</dbReference>
<keyword evidence="2" id="KW-1185">Reference proteome</keyword>
<comment type="caution">
    <text evidence="1">The sequence shown here is derived from an EMBL/GenBank/DDBJ whole genome shotgun (WGS) entry which is preliminary data.</text>
</comment>
<dbReference type="Proteomes" id="UP000299102">
    <property type="component" value="Unassembled WGS sequence"/>
</dbReference>
<protein>
    <submittedName>
        <fullName evidence="1">Uncharacterized protein</fullName>
    </submittedName>
</protein>
<proteinExistence type="predicted"/>
<accession>A0A4C1X3U7</accession>
<dbReference type="AlphaFoldDB" id="A0A4C1X3U7"/>
<gene>
    <name evidence="1" type="ORF">EVAR_40968_1</name>
</gene>
<evidence type="ECO:0000313" key="1">
    <source>
        <dbReference type="EMBL" id="GBP58398.1"/>
    </source>
</evidence>
<organism evidence="1 2">
    <name type="scientific">Eumeta variegata</name>
    <name type="common">Bagworm moth</name>
    <name type="synonym">Eumeta japonica</name>
    <dbReference type="NCBI Taxonomy" id="151549"/>
    <lineage>
        <taxon>Eukaryota</taxon>
        <taxon>Metazoa</taxon>
        <taxon>Ecdysozoa</taxon>
        <taxon>Arthropoda</taxon>
        <taxon>Hexapoda</taxon>
        <taxon>Insecta</taxon>
        <taxon>Pterygota</taxon>
        <taxon>Neoptera</taxon>
        <taxon>Endopterygota</taxon>
        <taxon>Lepidoptera</taxon>
        <taxon>Glossata</taxon>
        <taxon>Ditrysia</taxon>
        <taxon>Tineoidea</taxon>
        <taxon>Psychidae</taxon>
        <taxon>Oiketicinae</taxon>
        <taxon>Eumeta</taxon>
    </lineage>
</organism>
<sequence length="122" mass="14335">MLPLISVHAFLHKDGRVLDQVRSSYSKGWTLVRLSLQTSSAFRDGSSAATSTGRRRCARNERRRRWRRSERRRRGYFVRERLTLNFIEVRTDVVGRACGALLYWRRHSIWNYISLPVVDGVV</sequence>
<reference evidence="1 2" key="1">
    <citation type="journal article" date="2019" name="Commun. Biol.">
        <title>The bagworm genome reveals a unique fibroin gene that provides high tensile strength.</title>
        <authorList>
            <person name="Kono N."/>
            <person name="Nakamura H."/>
            <person name="Ohtoshi R."/>
            <person name="Tomita M."/>
            <person name="Numata K."/>
            <person name="Arakawa K."/>
        </authorList>
    </citation>
    <scope>NUCLEOTIDE SEQUENCE [LARGE SCALE GENOMIC DNA]</scope>
</reference>
<evidence type="ECO:0000313" key="2">
    <source>
        <dbReference type="Proteomes" id="UP000299102"/>
    </source>
</evidence>